<dbReference type="OrthoDB" id="9774675at2"/>
<dbReference type="GO" id="GO:0016491">
    <property type="term" value="F:oxidoreductase activity"/>
    <property type="evidence" value="ECO:0007669"/>
    <property type="project" value="InterPro"/>
</dbReference>
<evidence type="ECO:0000256" key="2">
    <source>
        <dbReference type="ARBA" id="ARBA00038825"/>
    </source>
</evidence>
<organism evidence="5 6">
    <name type="scientific">Aquimonas voraii</name>
    <dbReference type="NCBI Taxonomy" id="265719"/>
    <lineage>
        <taxon>Bacteria</taxon>
        <taxon>Pseudomonadati</taxon>
        <taxon>Pseudomonadota</taxon>
        <taxon>Gammaproteobacteria</taxon>
        <taxon>Lysobacterales</taxon>
        <taxon>Lysobacteraceae</taxon>
        <taxon>Aquimonas</taxon>
    </lineage>
</organism>
<comment type="subunit">
    <text evidence="2">Interacts with COX5B; this interaction may contribute to localize PYROXD2 to the inner face of the inner mitochondrial membrane.</text>
</comment>
<dbReference type="STRING" id="265719.SAMN04488509_102224"/>
<dbReference type="PANTHER" id="PTHR10668:SF103">
    <property type="entry name" value="PYRIDINE NUCLEOTIDE-DISULFIDE OXIDOREDUCTASE DOMAIN-CONTAINING PROTEIN 2"/>
    <property type="match status" value="1"/>
</dbReference>
<dbReference type="InterPro" id="IPR036188">
    <property type="entry name" value="FAD/NAD-bd_sf"/>
</dbReference>
<dbReference type="InterPro" id="IPR002937">
    <property type="entry name" value="Amino_oxidase"/>
</dbReference>
<protein>
    <recommendedName>
        <fullName evidence="3">Pyridine nucleotide-disulfide oxidoreductase domain-containing protein 2</fullName>
    </recommendedName>
</protein>
<comment type="function">
    <text evidence="1">Probable oxidoreductase that may play a role as regulator of mitochondrial function.</text>
</comment>
<evidence type="ECO:0000256" key="1">
    <source>
        <dbReference type="ARBA" id="ARBA00037217"/>
    </source>
</evidence>
<feature type="domain" description="Amine oxidase" evidence="4">
    <location>
        <begin position="17"/>
        <end position="332"/>
    </location>
</feature>
<accession>A0A1G6UB44</accession>
<evidence type="ECO:0000259" key="4">
    <source>
        <dbReference type="Pfam" id="PF01593"/>
    </source>
</evidence>
<dbReference type="Proteomes" id="UP000199603">
    <property type="component" value="Unassembled WGS sequence"/>
</dbReference>
<dbReference type="PRINTS" id="PR00420">
    <property type="entry name" value="RNGMNOXGNASE"/>
</dbReference>
<dbReference type="EMBL" id="FNAG01000002">
    <property type="protein sequence ID" value="SDD37795.1"/>
    <property type="molecule type" value="Genomic_DNA"/>
</dbReference>
<name>A0A1G6UB44_9GAMM</name>
<dbReference type="RefSeq" id="WP_091239992.1">
    <property type="nucleotide sequence ID" value="NZ_FNAG01000002.1"/>
</dbReference>
<dbReference type="Pfam" id="PF01593">
    <property type="entry name" value="Amino_oxidase"/>
    <property type="match status" value="1"/>
</dbReference>
<evidence type="ECO:0000313" key="5">
    <source>
        <dbReference type="EMBL" id="SDD37795.1"/>
    </source>
</evidence>
<dbReference type="PANTHER" id="PTHR10668">
    <property type="entry name" value="PHYTOENE DEHYDROGENASE"/>
    <property type="match status" value="1"/>
</dbReference>
<dbReference type="Gene3D" id="3.50.50.60">
    <property type="entry name" value="FAD/NAD(P)-binding domain"/>
    <property type="match status" value="2"/>
</dbReference>
<evidence type="ECO:0000256" key="3">
    <source>
        <dbReference type="ARBA" id="ARBA00040298"/>
    </source>
</evidence>
<evidence type="ECO:0000313" key="6">
    <source>
        <dbReference type="Proteomes" id="UP000199603"/>
    </source>
</evidence>
<proteinExistence type="predicted"/>
<dbReference type="AlphaFoldDB" id="A0A1G6UB44"/>
<dbReference type="SUPFAM" id="SSF51905">
    <property type="entry name" value="FAD/NAD(P)-binding domain"/>
    <property type="match status" value="1"/>
</dbReference>
<keyword evidence="6" id="KW-1185">Reference proteome</keyword>
<gene>
    <name evidence="5" type="ORF">SAMN04488509_102224</name>
</gene>
<sequence length="534" mass="57353">MSDTRSDVLVIGAGHNGLVCATYLAKAGLSVRVLERRGVVGGAAVTEEFHPGFRNSTASYTVSLLHPKVIRELDLHGHGLRIVERELGNFLPLPDGRYLKAGEGRTQAEVAKFSARDAERLPAYGEHLDRIAGLLRELAAQTPPNVPAQGGWLAALPELIRAAGLGRRAAALGIEGQRDLLDLFTDSAGAYLERWFESEPIQALFGFDGVVGNYASPYAAGSAYVLLHHVFGEVNGKAGVWGHAIGGMGAITQAMARSAQAAGVQIEVNAGVTEVLVEQGRAVGVRCSDGRVHRAGRVVANVNPKLLFTQLVPPSELPADFAERMRGYRCGSGTFRMNVALSELPDFNCLPGRARAEHHTAGIILAPSLRYMEQAFFDARQYGWSQQPIVEMLIPSTLDDSLAPEGAHVASLFCQHVAPELPDGKQWPDHRDEVARMMIDTVNAHAPNFKASVLGYRALSPFDLEQEFGLIGGDIFHGALSLNQLFSARPVLGHGNYRMPLKGLYLCGSGAHPGGGVSGLPGHNAAREVLRDRR</sequence>
<reference evidence="5 6" key="1">
    <citation type="submission" date="2016-10" db="EMBL/GenBank/DDBJ databases">
        <authorList>
            <person name="de Groot N.N."/>
        </authorList>
    </citation>
    <scope>NUCLEOTIDE SEQUENCE [LARGE SCALE GENOMIC DNA]</scope>
    <source>
        <strain evidence="5 6">DSM 16957</strain>
    </source>
</reference>